<protein>
    <submittedName>
        <fullName evidence="2">Uncharacterized protein</fullName>
    </submittedName>
</protein>
<feature type="region of interest" description="Disordered" evidence="1">
    <location>
        <begin position="575"/>
        <end position="670"/>
    </location>
</feature>
<feature type="region of interest" description="Disordered" evidence="1">
    <location>
        <begin position="2299"/>
        <end position="2318"/>
    </location>
</feature>
<reference evidence="2" key="1">
    <citation type="journal article" date="2021" name="Proc. Natl. Acad. Sci. U.S.A.">
        <title>Three genomes in the algal genus Volvox reveal the fate of a haploid sex-determining region after a transition to homothallism.</title>
        <authorList>
            <person name="Yamamoto K."/>
            <person name="Hamaji T."/>
            <person name="Kawai-Toyooka H."/>
            <person name="Matsuzaki R."/>
            <person name="Takahashi F."/>
            <person name="Nishimura Y."/>
            <person name="Kawachi M."/>
            <person name="Noguchi H."/>
            <person name="Minakuchi Y."/>
            <person name="Umen J.G."/>
            <person name="Toyoda A."/>
            <person name="Nozaki H."/>
        </authorList>
    </citation>
    <scope>NUCLEOTIDE SEQUENCE</scope>
    <source>
        <strain evidence="2">NIES-3780</strain>
    </source>
</reference>
<feature type="compositionally biased region" description="Low complexity" evidence="1">
    <location>
        <begin position="1957"/>
        <end position="1986"/>
    </location>
</feature>
<feature type="compositionally biased region" description="Gly residues" evidence="1">
    <location>
        <begin position="1851"/>
        <end position="1861"/>
    </location>
</feature>
<feature type="compositionally biased region" description="Gly residues" evidence="1">
    <location>
        <begin position="713"/>
        <end position="725"/>
    </location>
</feature>
<feature type="region of interest" description="Disordered" evidence="1">
    <location>
        <begin position="1521"/>
        <end position="1540"/>
    </location>
</feature>
<keyword evidence="3" id="KW-1185">Reference proteome</keyword>
<sequence>MRAAPAREMVLGNMLAKHNNSDRNHDWKAFDLPPRTAPVPQHLTSSVSGALGTSNLHSPQQRPVVDWRAALAASQAARISRDQRLELQPLGHLAAENLGDQEFLGQQTCTTTGTGVASSLPLVTQATSCPQMTSTEDANTPQYLSASAEPPLPLLPGEAGFTGARVPTSIQNHGGGISSSSSSTAGCRCDANNEEATRGKALSTHPANDGQPLQQRNAHPSPMSPPSPAAPVTTEVTATATAGSLQADCGTQADGSPHQSHTAYSGRSWSPKPYRRRSYTVLYVRDYGPEDHGLLGQETAPGQTDNYGHCCDHVNDLAAVGSGCTVCRNCLKRQSEPELKQAAPLSLAGSDHMAAGTGRGPLCEAYGHSRGDTSTAPGDGTDAAQHPLSRCGGGGGGAGSSTTGSTGSSSSRRSDDGRGNSSLHLVHVCSSGFAAYPAPAGNGLHAGNSRTGLVGVLVGNSTDIRAPADGGTAADAVLAAALPNIAAAAACIVGKGSNEAHAAKRTPLAPKPATQIEVQSPLINGMGVDAAASDLTGIKLSKQIKSSPETPSLGAVGRDPLAAVSRAAWAASATSAAKQGAESPAAPPSPAAQPMRWRRRSQEGQAHAKVCQQGLSIEQSPLRPPPYAQQHEAKPYSSPPSGNVRSPKLLPRTEPDTHRANGDGTGRNCSWPLNRCGGAADGFGAAPPGSQANRTVQVLDGTQCKASPKKRCGGGVRGGSKGGATGRTMPVTVKEVSSTLKRSAALAPAGLHEAWGHQGKSRGQCTTERDASERRRYHPSASDVASPTPHKVRHPRSSSSRPPDRARAAMSQGRAGADTVVSAVVSQNRGSRGCSRPAAPHNVHLGSGTTRAPLRTSSPAIGRSCSSAGLGKGVTPTCRPLSKDGRDSSDTSSNDTRNPSRHLSLGAGPDGRRRQRPCQVHAVPAGEHVGREAAAAAAVATVVTSAAAAAATGATVNCSTDSDPWFWLSKTRLADSLSGTRGAGVWSSSSSSSSSSSPSSTLAAAASATARQGSVGRGLVTAYGGAAAVGGDPVGPNQVGQAAAAAVAATDASPTSKSAAGRGRSRAAVLCMSPLRHQHGRPAPTSPPTRLHSYRRSDGDEEEEIEGGASSGGSVGGCHRHTAGHEAARRPPVAEQLNVVGGSGEAVPDHRRCGRSTCRREHSERRHTMPRQQESRDRHRHHHHSRIHHHPGLSNHHRRCHSASRSLGKCPDGVGVTAASSGGSGGDGNPDGMLPTCNSPLGVAHVAAEVEAAALAAAVAEDPIDIASADAGANKGPSDVSSQSAAQVATLPRPLVPQLPRPQLQGTGANASTECVRATLESAMLSIGGGAADAVPRSTSDAARPSAPSAAMAAPGPAPSLPSVAPATASLSTSSVVTTAPVGTAVSEMPVIGACTSGSTITSSPEPLLPQSAAQAVVSRMVALGGERSAATEAEAKAVFISGAVNAAAAAAPGVMEIVNGAAAVPGRYPQKDSEIEERAAVPLPVSLSFPATWLEAFNDKVMDGKACQITQLTASDGAGKALRQHSVSEDHPLADGGPVTEAAELEPSTADARRNQQVDAATQPSRLCPPAACGPPPLGRLTLQQPLPGFSASGDVSDVGISMASGLQCLRSSAAAESPEGILQRISAGGGATTTITTTKATTTTSRSWSDVKPVVPVRLSAPAATAAAASYGPPPPAGPARHEGLVPHPAAAAQGASMMHNTPSQPIQVPSLQVIVTGPTTFVAAARPPATVATFMEDEVAAHHSSSLLQLLTTSHQYVQQLPHMQPAHGPPVVFDLEQLLSRSATAAPTNRRDDAVVHPETTLRDRGALTSSSPQKDLSWGEHPASAAGYTRGDNSSRGLSSRRGSATGSGGSDNGSGTGCAPLEIAVPFTAAQSGVSCGGDSAAHAAIGTKPSPLLTGQPAAQQQFHHHRSLHSQVPQHQHQHQHLQYHQQQQQRQQQQRHHQHHQQQRQQHHQQQQQLQQYQQQQQQLQQHQQHQQQQQRYDVPSAQQHNRPPHDQQHRQEGQHPRPRCWPATNSNLGMGAPSWQLQGLNHAADASDVPCAPDLSTTYRPAHFGHGRAAHDYSNSSGSSGSGEKDAGRDGKYDHLTLVDNVPAGNGSRTLMRPVISQPHQGPVAGGTAARGMPGHAAPGGSAVPPPPLVLPIAMTTGGGTVHALPLAGGTGVEVTVKLMGLSAVEQAEPSPSPSYGEAGPGHQLDEQHFPTQRKLVNGSLAPGAEQPPSQATGSTVVAPLPLLVNVRLPAGRPAPSAQQYSQQPGRQAYFESVDVGAGGQAGIASLAGATATARHSGLPWLEGALPPDRIDKRHQGYVPDGPGAGAGAVRVDLSHGRFLQSMRARGIQS</sequence>
<proteinExistence type="predicted"/>
<name>A0A8J4AV52_9CHLO</name>
<feature type="compositionally biased region" description="Basic and acidic residues" evidence="1">
    <location>
        <begin position="2077"/>
        <end position="2086"/>
    </location>
</feature>
<dbReference type="Proteomes" id="UP000747399">
    <property type="component" value="Unassembled WGS sequence"/>
</dbReference>
<feature type="region of interest" description="Disordered" evidence="1">
    <location>
        <begin position="1331"/>
        <end position="1366"/>
    </location>
</feature>
<feature type="region of interest" description="Disordered" evidence="1">
    <location>
        <begin position="1893"/>
        <end position="2028"/>
    </location>
</feature>
<gene>
    <name evidence="2" type="ORF">Vafri_3953</name>
</gene>
<evidence type="ECO:0000256" key="1">
    <source>
        <dbReference type="SAM" id="MobiDB-lite"/>
    </source>
</evidence>
<feature type="compositionally biased region" description="Low complexity" evidence="1">
    <location>
        <begin position="1835"/>
        <end position="1850"/>
    </location>
</feature>
<feature type="compositionally biased region" description="Low complexity" evidence="1">
    <location>
        <begin position="1336"/>
        <end position="1366"/>
    </location>
</feature>
<feature type="region of interest" description="Disordered" evidence="1">
    <location>
        <begin position="751"/>
        <end position="916"/>
    </location>
</feature>
<evidence type="ECO:0000313" key="3">
    <source>
        <dbReference type="Proteomes" id="UP000747399"/>
    </source>
</evidence>
<feature type="compositionally biased region" description="Low complexity" evidence="1">
    <location>
        <begin position="144"/>
        <end position="159"/>
    </location>
</feature>
<feature type="compositionally biased region" description="Low complexity" evidence="1">
    <location>
        <begin position="400"/>
        <end position="411"/>
    </location>
</feature>
<feature type="region of interest" description="Disordered" evidence="1">
    <location>
        <begin position="247"/>
        <end position="271"/>
    </location>
</feature>
<feature type="compositionally biased region" description="Basic residues" evidence="1">
    <location>
        <begin position="1942"/>
        <end position="1956"/>
    </location>
</feature>
<feature type="region of interest" description="Disordered" evidence="1">
    <location>
        <begin position="2115"/>
        <end position="2135"/>
    </location>
</feature>
<organism evidence="2 3">
    <name type="scientific">Volvox africanus</name>
    <dbReference type="NCBI Taxonomy" id="51714"/>
    <lineage>
        <taxon>Eukaryota</taxon>
        <taxon>Viridiplantae</taxon>
        <taxon>Chlorophyta</taxon>
        <taxon>core chlorophytes</taxon>
        <taxon>Chlorophyceae</taxon>
        <taxon>CS clade</taxon>
        <taxon>Chlamydomonadales</taxon>
        <taxon>Volvocaceae</taxon>
        <taxon>Volvox</taxon>
    </lineage>
</organism>
<accession>A0A8J4AV52</accession>
<feature type="region of interest" description="Disordered" evidence="1">
    <location>
        <begin position="2180"/>
        <end position="2200"/>
    </location>
</feature>
<feature type="region of interest" description="Disordered" evidence="1">
    <location>
        <begin position="131"/>
        <end position="234"/>
    </location>
</feature>
<comment type="caution">
    <text evidence="2">The sequence shown here is derived from an EMBL/GenBank/DDBJ whole genome shotgun (WGS) entry which is preliminary data.</text>
</comment>
<feature type="region of interest" description="Disordered" evidence="1">
    <location>
        <begin position="1545"/>
        <end position="1574"/>
    </location>
</feature>
<feature type="compositionally biased region" description="Low complexity" evidence="1">
    <location>
        <begin position="987"/>
        <end position="1000"/>
    </location>
</feature>
<feature type="region of interest" description="Disordered" evidence="1">
    <location>
        <begin position="978"/>
        <end position="1000"/>
    </location>
</feature>
<feature type="compositionally biased region" description="Basic and acidic residues" evidence="1">
    <location>
        <begin position="1158"/>
        <end position="1177"/>
    </location>
</feature>
<feature type="region of interest" description="Disordered" evidence="1">
    <location>
        <begin position="2062"/>
        <end position="2086"/>
    </location>
</feature>
<evidence type="ECO:0000313" key="2">
    <source>
        <dbReference type="EMBL" id="GIL47762.1"/>
    </source>
</evidence>
<dbReference type="InterPro" id="IPR029005">
    <property type="entry name" value="LIM-bd/SEUSS"/>
</dbReference>
<feature type="region of interest" description="Disordered" evidence="1">
    <location>
        <begin position="1074"/>
        <end position="1234"/>
    </location>
</feature>
<feature type="compositionally biased region" description="Low complexity" evidence="1">
    <location>
        <begin position="575"/>
        <end position="584"/>
    </location>
</feature>
<feature type="region of interest" description="Disordered" evidence="1">
    <location>
        <begin position="359"/>
        <end position="421"/>
    </location>
</feature>
<feature type="region of interest" description="Disordered" evidence="1">
    <location>
        <begin position="705"/>
        <end position="728"/>
    </location>
</feature>
<dbReference type="PANTHER" id="PTHR10378">
    <property type="entry name" value="LIM DOMAIN-BINDING PROTEIN"/>
    <property type="match status" value="1"/>
</dbReference>
<feature type="compositionally biased region" description="Basic and acidic residues" evidence="1">
    <location>
        <begin position="1793"/>
        <end position="1810"/>
    </location>
</feature>
<feature type="compositionally biased region" description="Basic and acidic residues" evidence="1">
    <location>
        <begin position="651"/>
        <end position="661"/>
    </location>
</feature>
<feature type="compositionally biased region" description="Polar residues" evidence="1">
    <location>
        <begin position="131"/>
        <end position="143"/>
    </location>
</feature>
<feature type="compositionally biased region" description="Low complexity" evidence="1">
    <location>
        <begin position="1212"/>
        <end position="1221"/>
    </location>
</feature>
<feature type="compositionally biased region" description="Polar residues" evidence="1">
    <location>
        <begin position="253"/>
        <end position="268"/>
    </location>
</feature>
<feature type="compositionally biased region" description="Low complexity" evidence="1">
    <location>
        <begin position="1931"/>
        <end position="1941"/>
    </location>
</feature>
<feature type="region of interest" description="Disordered" evidence="1">
    <location>
        <begin position="1787"/>
        <end position="1861"/>
    </location>
</feature>
<feature type="compositionally biased region" description="Basic and acidic residues" evidence="1">
    <location>
        <begin position="1997"/>
        <end position="2009"/>
    </location>
</feature>
<feature type="compositionally biased region" description="Polar residues" evidence="1">
    <location>
        <begin position="847"/>
        <end position="867"/>
    </location>
</feature>
<dbReference type="EMBL" id="BNCO01000004">
    <property type="protein sequence ID" value="GIL47762.1"/>
    <property type="molecule type" value="Genomic_DNA"/>
</dbReference>
<feature type="compositionally biased region" description="Basic residues" evidence="1">
    <location>
        <begin position="1178"/>
        <end position="1202"/>
    </location>
</feature>